<dbReference type="InterPro" id="IPR003959">
    <property type="entry name" value="ATPase_AAA_core"/>
</dbReference>
<name>A0A148KM43_9ALTE</name>
<evidence type="ECO:0000313" key="2">
    <source>
        <dbReference type="EMBL" id="KXI27315.1"/>
    </source>
</evidence>
<dbReference type="EMBL" id="LSNE01000011">
    <property type="protein sequence ID" value="KXI27315.1"/>
    <property type="molecule type" value="Genomic_DNA"/>
</dbReference>
<dbReference type="RefSeq" id="WP_068380562.1">
    <property type="nucleotide sequence ID" value="NZ_LSNE01000011.1"/>
</dbReference>
<dbReference type="Pfam" id="PF00004">
    <property type="entry name" value="AAA"/>
    <property type="match status" value="1"/>
</dbReference>
<dbReference type="AlphaFoldDB" id="A0A148KM43"/>
<evidence type="ECO:0000313" key="3">
    <source>
        <dbReference type="Proteomes" id="UP000070299"/>
    </source>
</evidence>
<sequence>MSIKTYRKIFADYQQGYLSAFSIFRQPLPQKSEVILATEDYSKLQDCVAKALKGQVMTLLLVEQATSNKSLIVNSLAQQSKKAICVVDCVQLNNKYIGETEKNLARIIADAHTHDWILFFDEADALFGKRTKLTANHEHYANQEVSYLFKLFNQHAGLYVLACDEANLCKTLKQRVSYSLRPLPSSVPSPLA</sequence>
<dbReference type="SUPFAM" id="SSF52540">
    <property type="entry name" value="P-loop containing nucleoside triphosphate hydrolases"/>
    <property type="match status" value="1"/>
</dbReference>
<dbReference type="OrthoDB" id="9809379at2"/>
<accession>A0A148KM43</accession>
<dbReference type="STRING" id="1799789.AX660_21560"/>
<dbReference type="Gene3D" id="3.40.50.300">
    <property type="entry name" value="P-loop containing nucleotide triphosphate hydrolases"/>
    <property type="match status" value="1"/>
</dbReference>
<organism evidence="2 3">
    <name type="scientific">Paraglaciecola hydrolytica</name>
    <dbReference type="NCBI Taxonomy" id="1799789"/>
    <lineage>
        <taxon>Bacteria</taxon>
        <taxon>Pseudomonadati</taxon>
        <taxon>Pseudomonadota</taxon>
        <taxon>Gammaproteobacteria</taxon>
        <taxon>Alteromonadales</taxon>
        <taxon>Alteromonadaceae</taxon>
        <taxon>Paraglaciecola</taxon>
    </lineage>
</organism>
<keyword evidence="3" id="KW-1185">Reference proteome</keyword>
<dbReference type="GO" id="GO:0016887">
    <property type="term" value="F:ATP hydrolysis activity"/>
    <property type="evidence" value="ECO:0007669"/>
    <property type="project" value="InterPro"/>
</dbReference>
<feature type="domain" description="ATPase AAA-type core" evidence="1">
    <location>
        <begin position="69"/>
        <end position="155"/>
    </location>
</feature>
<protein>
    <recommendedName>
        <fullName evidence="1">ATPase AAA-type core domain-containing protein</fullName>
    </recommendedName>
</protein>
<evidence type="ECO:0000259" key="1">
    <source>
        <dbReference type="Pfam" id="PF00004"/>
    </source>
</evidence>
<gene>
    <name evidence="2" type="ORF">AX660_21560</name>
</gene>
<dbReference type="GO" id="GO:0005524">
    <property type="term" value="F:ATP binding"/>
    <property type="evidence" value="ECO:0007669"/>
    <property type="project" value="InterPro"/>
</dbReference>
<reference evidence="3" key="1">
    <citation type="submission" date="2016-02" db="EMBL/GenBank/DDBJ databases">
        <authorList>
            <person name="Schultz-Johansen M."/>
            <person name="Glaring M.A."/>
            <person name="Bech P.K."/>
            <person name="Stougaard P."/>
        </authorList>
    </citation>
    <scope>NUCLEOTIDE SEQUENCE [LARGE SCALE GENOMIC DNA]</scope>
    <source>
        <strain evidence="3">S66</strain>
    </source>
</reference>
<proteinExistence type="predicted"/>
<dbReference type="InterPro" id="IPR027417">
    <property type="entry name" value="P-loop_NTPase"/>
</dbReference>
<comment type="caution">
    <text evidence="2">The sequence shown here is derived from an EMBL/GenBank/DDBJ whole genome shotgun (WGS) entry which is preliminary data.</text>
</comment>
<dbReference type="Proteomes" id="UP000070299">
    <property type="component" value="Unassembled WGS sequence"/>
</dbReference>